<feature type="region of interest" description="Disordered" evidence="3">
    <location>
        <begin position="1"/>
        <end position="21"/>
    </location>
</feature>
<comment type="caution">
    <text evidence="5">The sequence shown here is derived from an EMBL/GenBank/DDBJ whole genome shotgun (WGS) entry which is preliminary data.</text>
</comment>
<gene>
    <name evidence="5" type="ORF">CCMP2556_LOCUS52</name>
</gene>
<reference evidence="5 6" key="1">
    <citation type="submission" date="2024-02" db="EMBL/GenBank/DDBJ databases">
        <authorList>
            <person name="Chen Y."/>
            <person name="Shah S."/>
            <person name="Dougan E. K."/>
            <person name="Thang M."/>
            <person name="Chan C."/>
        </authorList>
    </citation>
    <scope>NUCLEOTIDE SEQUENCE [LARGE SCALE GENOMIC DNA]</scope>
</reference>
<keyword evidence="1" id="KW-0863">Zinc-finger</keyword>
<dbReference type="Gene3D" id="3.30.40.10">
    <property type="entry name" value="Zinc/RING finger domain, C3HC4 (zinc finger)"/>
    <property type="match status" value="1"/>
</dbReference>
<feature type="coiled-coil region" evidence="2">
    <location>
        <begin position="57"/>
        <end position="137"/>
    </location>
</feature>
<accession>A0ABP0H4V9</accession>
<keyword evidence="1" id="KW-0862">Zinc</keyword>
<dbReference type="CDD" id="cd16448">
    <property type="entry name" value="RING-H2"/>
    <property type="match status" value="1"/>
</dbReference>
<keyword evidence="1" id="KW-0479">Metal-binding</keyword>
<evidence type="ECO:0000259" key="4">
    <source>
        <dbReference type="PROSITE" id="PS50089"/>
    </source>
</evidence>
<dbReference type="InterPro" id="IPR001841">
    <property type="entry name" value="Znf_RING"/>
</dbReference>
<name>A0ABP0H4V9_9DINO</name>
<keyword evidence="6" id="KW-1185">Reference proteome</keyword>
<keyword evidence="2" id="KW-0175">Coiled coil</keyword>
<dbReference type="PROSITE" id="PS50089">
    <property type="entry name" value="ZF_RING_2"/>
    <property type="match status" value="1"/>
</dbReference>
<feature type="domain" description="RING-type" evidence="4">
    <location>
        <begin position="227"/>
        <end position="266"/>
    </location>
</feature>
<evidence type="ECO:0000256" key="2">
    <source>
        <dbReference type="SAM" id="Coils"/>
    </source>
</evidence>
<dbReference type="SUPFAM" id="SSF57850">
    <property type="entry name" value="RING/U-box"/>
    <property type="match status" value="1"/>
</dbReference>
<sequence length="278" mass="31386">MDGAHPFRPRSSLTPVHPRASPVVDPMLSSAHGASFHRLEEERRSVLVDLQARQQAHVALEADVKRLYKELEQERAETFEQTRQLRERLEHARREGANLELQILKSEIGASDKGEEVEEVKHQVEVKTKEIVKAMQRLSDQHRSAFQHVATLTSDMLRACSSRSPASNDLLQQGVQTKGHEVKQAPAKLVHPPSEEGVELPWFQAMKANLEEYGDVEVFLDQQPQECMSCCQAIEASYRARPRKCSHVFHVECLLHCWSEGTCPVCGASFAPEARPKT</sequence>
<dbReference type="EMBL" id="CAXAMN010000001">
    <property type="protein sequence ID" value="CAK8985255.1"/>
    <property type="molecule type" value="Genomic_DNA"/>
</dbReference>
<dbReference type="InterPro" id="IPR013083">
    <property type="entry name" value="Znf_RING/FYVE/PHD"/>
</dbReference>
<evidence type="ECO:0000256" key="1">
    <source>
        <dbReference type="PROSITE-ProRule" id="PRU00175"/>
    </source>
</evidence>
<evidence type="ECO:0000256" key="3">
    <source>
        <dbReference type="SAM" id="MobiDB-lite"/>
    </source>
</evidence>
<evidence type="ECO:0000313" key="6">
    <source>
        <dbReference type="Proteomes" id="UP001642484"/>
    </source>
</evidence>
<proteinExistence type="predicted"/>
<organism evidence="5 6">
    <name type="scientific">Durusdinium trenchii</name>
    <dbReference type="NCBI Taxonomy" id="1381693"/>
    <lineage>
        <taxon>Eukaryota</taxon>
        <taxon>Sar</taxon>
        <taxon>Alveolata</taxon>
        <taxon>Dinophyceae</taxon>
        <taxon>Suessiales</taxon>
        <taxon>Symbiodiniaceae</taxon>
        <taxon>Durusdinium</taxon>
    </lineage>
</organism>
<evidence type="ECO:0000313" key="5">
    <source>
        <dbReference type="EMBL" id="CAK8985255.1"/>
    </source>
</evidence>
<protein>
    <recommendedName>
        <fullName evidence="4">RING-type domain-containing protein</fullName>
    </recommendedName>
</protein>
<dbReference type="Proteomes" id="UP001642484">
    <property type="component" value="Unassembled WGS sequence"/>
</dbReference>